<dbReference type="OrthoDB" id="10359349at2759"/>
<dbReference type="Proteomes" id="UP001061958">
    <property type="component" value="Unassembled WGS sequence"/>
</dbReference>
<organism evidence="1 2">
    <name type="scientific">Galdieria partita</name>
    <dbReference type="NCBI Taxonomy" id="83374"/>
    <lineage>
        <taxon>Eukaryota</taxon>
        <taxon>Rhodophyta</taxon>
        <taxon>Bangiophyceae</taxon>
        <taxon>Galdieriales</taxon>
        <taxon>Galdieriaceae</taxon>
        <taxon>Galdieria</taxon>
    </lineage>
</organism>
<comment type="caution">
    <text evidence="1">The sequence shown here is derived from an EMBL/GenBank/DDBJ whole genome shotgun (WGS) entry which is preliminary data.</text>
</comment>
<dbReference type="EMBL" id="BQMJ01000010">
    <property type="protein sequence ID" value="GJQ09655.1"/>
    <property type="molecule type" value="Genomic_DNA"/>
</dbReference>
<sequence>MRKEEETHQNLARVSPLVQSFLQTEKLFENIVERSRQVDLTVQSTIELAEFTVLSLHSARDTVVEGVISQNNTSHGPASA</sequence>
<accession>A0A9C7UNM0</accession>
<name>A0A9C7UNM0_9RHOD</name>
<protein>
    <submittedName>
        <fullName evidence="1">Uncharacterized protein</fullName>
    </submittedName>
</protein>
<dbReference type="AlphaFoldDB" id="A0A9C7UNM0"/>
<gene>
    <name evidence="1" type="ORF">GpartN1_g1446.t1</name>
</gene>
<proteinExistence type="predicted"/>
<reference evidence="1" key="1">
    <citation type="journal article" date="2022" name="Proc. Natl. Acad. Sci. U.S.A.">
        <title>Life cycle and functional genomics of the unicellular red alga Galdieria for elucidating algal and plant evolution and industrial use.</title>
        <authorList>
            <person name="Hirooka S."/>
            <person name="Itabashi T."/>
            <person name="Ichinose T.M."/>
            <person name="Onuma R."/>
            <person name="Fujiwara T."/>
            <person name="Yamashita S."/>
            <person name="Jong L.W."/>
            <person name="Tomita R."/>
            <person name="Iwane A.H."/>
            <person name="Miyagishima S.Y."/>
        </authorList>
    </citation>
    <scope>NUCLEOTIDE SEQUENCE</scope>
    <source>
        <strain evidence="1">NBRC 102759</strain>
    </source>
</reference>
<evidence type="ECO:0000313" key="2">
    <source>
        <dbReference type="Proteomes" id="UP001061958"/>
    </source>
</evidence>
<reference evidence="1" key="2">
    <citation type="submission" date="2022-01" db="EMBL/GenBank/DDBJ databases">
        <authorList>
            <person name="Hirooka S."/>
            <person name="Miyagishima S.Y."/>
        </authorList>
    </citation>
    <scope>NUCLEOTIDE SEQUENCE</scope>
    <source>
        <strain evidence="1">NBRC 102759</strain>
    </source>
</reference>
<keyword evidence="2" id="KW-1185">Reference proteome</keyword>
<evidence type="ECO:0000313" key="1">
    <source>
        <dbReference type="EMBL" id="GJQ09655.1"/>
    </source>
</evidence>